<dbReference type="Proteomes" id="UP001168478">
    <property type="component" value="Unassembled WGS sequence"/>
</dbReference>
<protein>
    <submittedName>
        <fullName evidence="2">Uncharacterized protein</fullName>
    </submittedName>
</protein>
<evidence type="ECO:0000313" key="3">
    <source>
        <dbReference type="Proteomes" id="UP001167831"/>
    </source>
</evidence>
<name>A0AAW7JH44_9BACT</name>
<organism evidence="2 4">
    <name type="scientific">Leyella lascolaii</name>
    <dbReference type="NCBI Taxonomy" id="1776379"/>
    <lineage>
        <taxon>Bacteria</taxon>
        <taxon>Pseudomonadati</taxon>
        <taxon>Bacteroidota</taxon>
        <taxon>Bacteroidia</taxon>
        <taxon>Bacteroidales</taxon>
        <taxon>Prevotellaceae</taxon>
        <taxon>Leyella</taxon>
    </lineage>
</organism>
<dbReference type="EMBL" id="JAUEIF010000001">
    <property type="protein sequence ID" value="MDN0024202.1"/>
    <property type="molecule type" value="Genomic_DNA"/>
</dbReference>
<keyword evidence="3" id="KW-1185">Reference proteome</keyword>
<dbReference type="AlphaFoldDB" id="A0AAW7JH44"/>
<accession>A0AAW7JH44</accession>
<reference evidence="2" key="2">
    <citation type="submission" date="2023-08" db="EMBL/GenBank/DDBJ databases">
        <title>Identification and characterization of horizontal gene transfer across gut microbiota members of farm animals based on homology search.</title>
        <authorList>
            <person name="Schwarzerova J."/>
            <person name="Nykrynova M."/>
            <person name="Jureckova K."/>
            <person name="Cejkova D."/>
            <person name="Rychlik I."/>
        </authorList>
    </citation>
    <scope>NUCLEOTIDE SEQUENCE</scope>
    <source>
        <strain evidence="2">ET15</strain>
        <strain evidence="1">ET37</strain>
    </source>
</reference>
<evidence type="ECO:0000313" key="2">
    <source>
        <dbReference type="EMBL" id="MDN0024202.1"/>
    </source>
</evidence>
<reference evidence="2" key="1">
    <citation type="submission" date="2023-06" db="EMBL/GenBank/DDBJ databases">
        <authorList>
            <person name="Zeman M."/>
            <person name="Kubasova T."/>
            <person name="Jahodarova E."/>
            <person name="Nykrynova M."/>
            <person name="Rychlik I."/>
        </authorList>
    </citation>
    <scope>NUCLEOTIDE SEQUENCE</scope>
    <source>
        <strain evidence="2">ET15</strain>
        <strain evidence="1">ET37</strain>
    </source>
</reference>
<sequence>MMTEPDWGDISLGKRSFIKTDIAEPPPEFYKVSARRVQHQFGKTQFYQNRYCRAAA</sequence>
<proteinExistence type="predicted"/>
<dbReference type="Proteomes" id="UP001167831">
    <property type="component" value="Unassembled WGS sequence"/>
</dbReference>
<dbReference type="RefSeq" id="WP_289824504.1">
    <property type="nucleotide sequence ID" value="NZ_JAUEIE010000001.1"/>
</dbReference>
<dbReference type="EMBL" id="JAUEIE010000001">
    <property type="protein sequence ID" value="MDN0021706.1"/>
    <property type="molecule type" value="Genomic_DNA"/>
</dbReference>
<evidence type="ECO:0000313" key="1">
    <source>
        <dbReference type="EMBL" id="MDN0021706.1"/>
    </source>
</evidence>
<evidence type="ECO:0000313" key="4">
    <source>
        <dbReference type="Proteomes" id="UP001168478"/>
    </source>
</evidence>
<gene>
    <name evidence="1" type="ORF">QVN81_01520</name>
    <name evidence="2" type="ORF">QVN84_01510</name>
</gene>
<comment type="caution">
    <text evidence="2">The sequence shown here is derived from an EMBL/GenBank/DDBJ whole genome shotgun (WGS) entry which is preliminary data.</text>
</comment>